<dbReference type="AlphaFoldDB" id="A0A2U1FMN2"/>
<keyword evidence="7" id="KW-0645">Protease</keyword>
<proteinExistence type="predicted"/>
<name>A0A2U1FMN2_9PORP</name>
<protein>
    <submittedName>
        <fullName evidence="7">Membrane protein implicated in regulation of membrane protease activity</fullName>
    </submittedName>
</protein>
<evidence type="ECO:0000256" key="1">
    <source>
        <dbReference type="ARBA" id="ARBA00004141"/>
    </source>
</evidence>
<sequence length="152" mass="16271">MIIESLSPWQLWLVAGLLLLVLEIFTPGFLLACLGIGALAAIIPAAIGLSIVWQTIVFLVVSVLSLLLLRPFMQKRAERAVPHVPTGADALVGRQVLVTETIDPSTDRGRVAVDGDVWTARSATGITIAQGTRVEIVSYESIVLYVQPVSAN</sequence>
<evidence type="ECO:0000256" key="2">
    <source>
        <dbReference type="ARBA" id="ARBA00022692"/>
    </source>
</evidence>
<dbReference type="OrthoDB" id="1119931at2"/>
<evidence type="ECO:0000256" key="5">
    <source>
        <dbReference type="SAM" id="Phobius"/>
    </source>
</evidence>
<reference evidence="7 8" key="1">
    <citation type="submission" date="2018-04" db="EMBL/GenBank/DDBJ databases">
        <title>Genomic Encyclopedia of Type Strains, Phase IV (KMG-IV): sequencing the most valuable type-strain genomes for metagenomic binning, comparative biology and taxonomic classification.</title>
        <authorList>
            <person name="Goeker M."/>
        </authorList>
    </citation>
    <scope>NUCLEOTIDE SEQUENCE [LARGE SCALE GENOMIC DNA]</scope>
    <source>
        <strain evidence="7 8">DSM 28520</strain>
    </source>
</reference>
<feature type="transmembrane region" description="Helical" evidence="5">
    <location>
        <begin position="12"/>
        <end position="45"/>
    </location>
</feature>
<dbReference type="GO" id="GO:0008233">
    <property type="term" value="F:peptidase activity"/>
    <property type="evidence" value="ECO:0007669"/>
    <property type="project" value="UniProtKB-KW"/>
</dbReference>
<dbReference type="RefSeq" id="WP_116678747.1">
    <property type="nucleotide sequence ID" value="NZ_JBGZPI010000093.1"/>
</dbReference>
<feature type="transmembrane region" description="Helical" evidence="5">
    <location>
        <begin position="51"/>
        <end position="69"/>
    </location>
</feature>
<dbReference type="Pfam" id="PF01957">
    <property type="entry name" value="NfeD"/>
    <property type="match status" value="1"/>
</dbReference>
<evidence type="ECO:0000313" key="8">
    <source>
        <dbReference type="Proteomes" id="UP000245462"/>
    </source>
</evidence>
<keyword evidence="8" id="KW-1185">Reference proteome</keyword>
<dbReference type="Proteomes" id="UP000245462">
    <property type="component" value="Unassembled WGS sequence"/>
</dbReference>
<dbReference type="InterPro" id="IPR012340">
    <property type="entry name" value="NA-bd_OB-fold"/>
</dbReference>
<accession>A0A2U1FMN2</accession>
<evidence type="ECO:0000259" key="6">
    <source>
        <dbReference type="Pfam" id="PF01957"/>
    </source>
</evidence>
<keyword evidence="4 5" id="KW-0472">Membrane</keyword>
<comment type="caution">
    <text evidence="7">The sequence shown here is derived from an EMBL/GenBank/DDBJ whole genome shotgun (WGS) entry which is preliminary data.</text>
</comment>
<keyword evidence="7" id="KW-0378">Hydrolase</keyword>
<dbReference type="GO" id="GO:0006508">
    <property type="term" value="P:proteolysis"/>
    <property type="evidence" value="ECO:0007669"/>
    <property type="project" value="UniProtKB-KW"/>
</dbReference>
<dbReference type="InterPro" id="IPR002810">
    <property type="entry name" value="NfeD-like_C"/>
</dbReference>
<dbReference type="PANTHER" id="PTHR33507">
    <property type="entry name" value="INNER MEMBRANE PROTEIN YBBJ"/>
    <property type="match status" value="1"/>
</dbReference>
<dbReference type="SUPFAM" id="SSF141322">
    <property type="entry name" value="NfeD domain-like"/>
    <property type="match status" value="1"/>
</dbReference>
<dbReference type="GO" id="GO:0005886">
    <property type="term" value="C:plasma membrane"/>
    <property type="evidence" value="ECO:0007669"/>
    <property type="project" value="TreeGrafter"/>
</dbReference>
<evidence type="ECO:0000256" key="3">
    <source>
        <dbReference type="ARBA" id="ARBA00022989"/>
    </source>
</evidence>
<organism evidence="7 8">
    <name type="scientific">Porphyromonas loveana</name>
    <dbReference type="NCBI Taxonomy" id="1884669"/>
    <lineage>
        <taxon>Bacteria</taxon>
        <taxon>Pseudomonadati</taxon>
        <taxon>Bacteroidota</taxon>
        <taxon>Bacteroidia</taxon>
        <taxon>Bacteroidales</taxon>
        <taxon>Porphyromonadaceae</taxon>
        <taxon>Porphyromonas</taxon>
    </lineage>
</organism>
<dbReference type="EMBL" id="QEKY01000003">
    <property type="protein sequence ID" value="PVZ13448.1"/>
    <property type="molecule type" value="Genomic_DNA"/>
</dbReference>
<dbReference type="Gene3D" id="2.40.50.140">
    <property type="entry name" value="Nucleic acid-binding proteins"/>
    <property type="match status" value="1"/>
</dbReference>
<gene>
    <name evidence="7" type="ORF">C7382_103145</name>
</gene>
<evidence type="ECO:0000313" key="7">
    <source>
        <dbReference type="EMBL" id="PVZ13448.1"/>
    </source>
</evidence>
<dbReference type="PANTHER" id="PTHR33507:SF3">
    <property type="entry name" value="INNER MEMBRANE PROTEIN YBBJ"/>
    <property type="match status" value="1"/>
</dbReference>
<evidence type="ECO:0000256" key="4">
    <source>
        <dbReference type="ARBA" id="ARBA00023136"/>
    </source>
</evidence>
<dbReference type="GeneID" id="94550205"/>
<dbReference type="InterPro" id="IPR052165">
    <property type="entry name" value="Membrane_assoc_protease"/>
</dbReference>
<keyword evidence="3 5" id="KW-1133">Transmembrane helix</keyword>
<feature type="domain" description="NfeD-like C-terminal" evidence="6">
    <location>
        <begin position="88"/>
        <end position="148"/>
    </location>
</feature>
<keyword evidence="2 5" id="KW-0812">Transmembrane</keyword>
<comment type="subcellular location">
    <subcellularLocation>
        <location evidence="1">Membrane</location>
        <topology evidence="1">Multi-pass membrane protein</topology>
    </subcellularLocation>
</comment>